<protein>
    <submittedName>
        <fullName evidence="1">Uncharacterized protein</fullName>
    </submittedName>
</protein>
<keyword evidence="2" id="KW-1185">Reference proteome</keyword>
<accession>A0ACC2UZ21</accession>
<dbReference type="EMBL" id="JASBWR010000137">
    <property type="protein sequence ID" value="KAJ9092227.1"/>
    <property type="molecule type" value="Genomic_DNA"/>
</dbReference>
<reference evidence="1" key="1">
    <citation type="submission" date="2023-04" db="EMBL/GenBank/DDBJ databases">
        <title>Draft Genome sequencing of Naganishia species isolated from polar environments using Oxford Nanopore Technology.</title>
        <authorList>
            <person name="Leo P."/>
            <person name="Venkateswaran K."/>
        </authorList>
    </citation>
    <scope>NUCLEOTIDE SEQUENCE</scope>
    <source>
        <strain evidence="1">MNA-CCFEE 5261</strain>
    </source>
</reference>
<name>A0ACC2UZ21_9TREE</name>
<sequence length="273" mass="31205">MPTSLKRLTSTRPTSPDVQIVQADRAPVGQEEDVPAIPETIGEKYGEKVVASKLPYIDELVPPSLSYAKRGKNFGVVTYVRDDVKVLRTREVDWDKEGRVVVIELDGLAIYNVYALNGSEYPWNDPQTGKTRGSRNERKREFNRLLMEDVKHQRKNPQTPHIILVGDFNISLAAIDCFPRLRTEYPHNVARQEFNEQIIPGMHVVDVWRKIHGMETKGYSWFAVGKPHRSDAARVDYALVCEDAVDRVKSVEYLEKDQGRSDHCPLVLKFSMK</sequence>
<evidence type="ECO:0000313" key="2">
    <source>
        <dbReference type="Proteomes" id="UP001241377"/>
    </source>
</evidence>
<dbReference type="Proteomes" id="UP001241377">
    <property type="component" value="Unassembled WGS sequence"/>
</dbReference>
<proteinExistence type="predicted"/>
<evidence type="ECO:0000313" key="1">
    <source>
        <dbReference type="EMBL" id="KAJ9092227.1"/>
    </source>
</evidence>
<gene>
    <name evidence="1" type="ORF">QFC19_008764</name>
</gene>
<organism evidence="1 2">
    <name type="scientific">Naganishia cerealis</name>
    <dbReference type="NCBI Taxonomy" id="610337"/>
    <lineage>
        <taxon>Eukaryota</taxon>
        <taxon>Fungi</taxon>
        <taxon>Dikarya</taxon>
        <taxon>Basidiomycota</taxon>
        <taxon>Agaricomycotina</taxon>
        <taxon>Tremellomycetes</taxon>
        <taxon>Filobasidiales</taxon>
        <taxon>Filobasidiaceae</taxon>
        <taxon>Naganishia</taxon>
    </lineage>
</organism>
<comment type="caution">
    <text evidence="1">The sequence shown here is derived from an EMBL/GenBank/DDBJ whole genome shotgun (WGS) entry which is preliminary data.</text>
</comment>